<keyword evidence="7" id="KW-1185">Reference proteome</keyword>
<comment type="caution">
    <text evidence="6">The sequence shown here is derived from an EMBL/GenBank/DDBJ whole genome shotgun (WGS) entry which is preliminary data.</text>
</comment>
<dbReference type="SMART" id="SM00850">
    <property type="entry name" value="LytTR"/>
    <property type="match status" value="1"/>
</dbReference>
<comment type="function">
    <text evidence="2">May play the central regulatory role in sporulation. It may be an element of the effector pathway responsible for the activation of sporulation genes in response to nutritional stress. Spo0A may act in concert with spo0H (a sigma factor) to control the expression of some genes that are critical to the sporulation process.</text>
</comment>
<dbReference type="AlphaFoldDB" id="A0A0B3W4N6"/>
<protein>
    <recommendedName>
        <fullName evidence="1">Stage 0 sporulation protein A homolog</fullName>
    </recommendedName>
</protein>
<dbReference type="InterPro" id="IPR007492">
    <property type="entry name" value="LytTR_DNA-bd_dom"/>
</dbReference>
<dbReference type="SMART" id="SM00448">
    <property type="entry name" value="REC"/>
    <property type="match status" value="1"/>
</dbReference>
<gene>
    <name evidence="6" type="ORF">QX51_08665</name>
</gene>
<dbReference type="PROSITE" id="PS50110">
    <property type="entry name" value="RESPONSE_REGULATORY"/>
    <property type="match status" value="1"/>
</dbReference>
<dbReference type="Pfam" id="PF00072">
    <property type="entry name" value="Response_reg"/>
    <property type="match status" value="1"/>
</dbReference>
<evidence type="ECO:0000256" key="1">
    <source>
        <dbReference type="ARBA" id="ARBA00018672"/>
    </source>
</evidence>
<name>A0A0B3W4N6_9FIRM</name>
<dbReference type="GO" id="GO:0003677">
    <property type="term" value="F:DNA binding"/>
    <property type="evidence" value="ECO:0007669"/>
    <property type="project" value="InterPro"/>
</dbReference>
<dbReference type="PANTHER" id="PTHR37299:SF1">
    <property type="entry name" value="STAGE 0 SPORULATION PROTEIN A HOMOLOG"/>
    <property type="match status" value="1"/>
</dbReference>
<dbReference type="EMBL" id="JWHR01000079">
    <property type="protein sequence ID" value="KHS57377.1"/>
    <property type="molecule type" value="Genomic_DNA"/>
</dbReference>
<evidence type="ECO:0000259" key="5">
    <source>
        <dbReference type="PROSITE" id="PS50930"/>
    </source>
</evidence>
<evidence type="ECO:0000259" key="4">
    <source>
        <dbReference type="PROSITE" id="PS50110"/>
    </source>
</evidence>
<dbReference type="PANTHER" id="PTHR37299">
    <property type="entry name" value="TRANSCRIPTIONAL REGULATOR-RELATED"/>
    <property type="match status" value="1"/>
</dbReference>
<reference evidence="6 7" key="1">
    <citation type="submission" date="2014-12" db="EMBL/GenBank/DDBJ databases">
        <title>Draft genome sequence of Terrisporobacter sp. 08-306576, isolated from the blood culture of a bacteremia patient.</title>
        <authorList>
            <person name="Lund L.C."/>
            <person name="Sydenham T.V."/>
            <person name="Hogh S.V."/>
            <person name="Skov M.N."/>
            <person name="Kemp M."/>
            <person name="Justesen U.S."/>
        </authorList>
    </citation>
    <scope>NUCLEOTIDE SEQUENCE [LARGE SCALE GENOMIC DNA]</scope>
    <source>
        <strain evidence="6 7">08-306576</strain>
    </source>
</reference>
<proteinExistence type="predicted"/>
<organism evidence="6 7">
    <name type="scientific">Terrisporobacter othiniensis</name>
    <dbReference type="NCBI Taxonomy" id="1577792"/>
    <lineage>
        <taxon>Bacteria</taxon>
        <taxon>Bacillati</taxon>
        <taxon>Bacillota</taxon>
        <taxon>Clostridia</taxon>
        <taxon>Peptostreptococcales</taxon>
        <taxon>Peptostreptococcaceae</taxon>
        <taxon>Terrisporobacter</taxon>
    </lineage>
</organism>
<dbReference type="Proteomes" id="UP000031189">
    <property type="component" value="Unassembled WGS sequence"/>
</dbReference>
<dbReference type="STRING" id="1577792.QX51_08665"/>
<evidence type="ECO:0000256" key="2">
    <source>
        <dbReference type="ARBA" id="ARBA00024867"/>
    </source>
</evidence>
<feature type="modified residue" description="4-aspartylphosphate" evidence="3">
    <location>
        <position position="53"/>
    </location>
</feature>
<evidence type="ECO:0000256" key="3">
    <source>
        <dbReference type="PROSITE-ProRule" id="PRU00169"/>
    </source>
</evidence>
<dbReference type="PROSITE" id="PS50930">
    <property type="entry name" value="HTH_LYTTR"/>
    <property type="match status" value="1"/>
</dbReference>
<dbReference type="Pfam" id="PF04397">
    <property type="entry name" value="LytTR"/>
    <property type="match status" value="1"/>
</dbReference>
<dbReference type="SUPFAM" id="SSF52172">
    <property type="entry name" value="CheY-like"/>
    <property type="match status" value="1"/>
</dbReference>
<dbReference type="Gene3D" id="3.40.50.2300">
    <property type="match status" value="1"/>
</dbReference>
<dbReference type="CDD" id="cd17532">
    <property type="entry name" value="REC_LytTR_AlgR-like"/>
    <property type="match status" value="1"/>
</dbReference>
<evidence type="ECO:0000313" key="6">
    <source>
        <dbReference type="EMBL" id="KHS57377.1"/>
    </source>
</evidence>
<accession>A0A0B3W4N6</accession>
<dbReference type="InterPro" id="IPR046947">
    <property type="entry name" value="LytR-like"/>
</dbReference>
<feature type="domain" description="HTH LytTR-type" evidence="5">
    <location>
        <begin position="140"/>
        <end position="245"/>
    </location>
</feature>
<feature type="domain" description="Response regulatory" evidence="4">
    <location>
        <begin position="2"/>
        <end position="116"/>
    </location>
</feature>
<dbReference type="InterPro" id="IPR011006">
    <property type="entry name" value="CheY-like_superfamily"/>
</dbReference>
<dbReference type="GO" id="GO:0000156">
    <property type="term" value="F:phosphorelay response regulator activity"/>
    <property type="evidence" value="ECO:0007669"/>
    <property type="project" value="InterPro"/>
</dbReference>
<dbReference type="Gene3D" id="2.40.50.1020">
    <property type="entry name" value="LytTr DNA-binding domain"/>
    <property type="match status" value="1"/>
</dbReference>
<dbReference type="InterPro" id="IPR001789">
    <property type="entry name" value="Sig_transdc_resp-reg_receiver"/>
</dbReference>
<sequence length="245" mass="28648">MKAVIVEDEYLSLEELKYIIENNSNIEVIETFDNGIDVLNFINKNKVDVVFLDINIPGLNGMELTRTLKNFNVKPKIVFITAYKKYAVEAFELEVFDYITKPYLEERILQTLARLKISDGVLQVLDKPETKTNDIVEKRIKLKEKHGFIVLDSDDIYMCEANDKETFVYTKDKKYVILDCISEIYKELPKDKFLKVHRSYVANLSKIKNIIPGGNSTYKLILDNKDLECWVSRGKIKEFRQHMNM</sequence>
<evidence type="ECO:0000313" key="7">
    <source>
        <dbReference type="Proteomes" id="UP000031189"/>
    </source>
</evidence>
<dbReference type="OrthoDB" id="9809318at2"/>
<keyword evidence="3" id="KW-0597">Phosphoprotein</keyword>